<dbReference type="Pfam" id="PF08241">
    <property type="entry name" value="Methyltransf_11"/>
    <property type="match status" value="1"/>
</dbReference>
<dbReference type="CDD" id="cd02440">
    <property type="entry name" value="AdoMet_MTases"/>
    <property type="match status" value="1"/>
</dbReference>
<evidence type="ECO:0000313" key="3">
    <source>
        <dbReference type="Proteomes" id="UP000320421"/>
    </source>
</evidence>
<dbReference type="OrthoDB" id="9772751at2"/>
<dbReference type="GO" id="GO:0008757">
    <property type="term" value="F:S-adenosylmethionine-dependent methyltransferase activity"/>
    <property type="evidence" value="ECO:0007669"/>
    <property type="project" value="InterPro"/>
</dbReference>
<evidence type="ECO:0000259" key="1">
    <source>
        <dbReference type="Pfam" id="PF08241"/>
    </source>
</evidence>
<name>A0A517PJT8_9PLAN</name>
<dbReference type="Gene3D" id="3.40.50.150">
    <property type="entry name" value="Vaccinia Virus protein VP39"/>
    <property type="match status" value="1"/>
</dbReference>
<dbReference type="SUPFAM" id="SSF53335">
    <property type="entry name" value="S-adenosyl-L-methionine-dependent methyltransferases"/>
    <property type="match status" value="1"/>
</dbReference>
<keyword evidence="2" id="KW-0808">Transferase</keyword>
<dbReference type="InterPro" id="IPR029063">
    <property type="entry name" value="SAM-dependent_MTases_sf"/>
</dbReference>
<evidence type="ECO:0000313" key="2">
    <source>
        <dbReference type="EMBL" id="QDT19591.1"/>
    </source>
</evidence>
<dbReference type="EC" id="2.1.1.-" evidence="2"/>
<gene>
    <name evidence="2" type="primary">ycgJ_2</name>
    <name evidence="2" type="ORF">HG66A1_13570</name>
</gene>
<dbReference type="GO" id="GO:0032259">
    <property type="term" value="P:methylation"/>
    <property type="evidence" value="ECO:0007669"/>
    <property type="project" value="UniProtKB-KW"/>
</dbReference>
<feature type="domain" description="Methyltransferase type 11" evidence="1">
    <location>
        <begin position="47"/>
        <end position="142"/>
    </location>
</feature>
<sequence>MTEASHQRLTIDQFTRQAVPFTKLPGHSTSLELLAELSQLKGTDEVLDVACGPGIVACYFAENAQRVTGVDLTPEMLRQARRRQEEQGLKNLEWVEGSGERLPFPDHSFSLVVSRYAFHHFERPETVLAEMCRVCQPGGIVLVADVCLPAEQVAAYDALEKLRDPSHVHVLSRDEICTLFEGQKLQQIQFGEYKVELTVEEQLAASFPVPGGAVEFRRLLENDVTENRFGVSAHQKAGALCYAVPIVAAAGRKP</sequence>
<dbReference type="EMBL" id="CP036266">
    <property type="protein sequence ID" value="QDT19591.1"/>
    <property type="molecule type" value="Genomic_DNA"/>
</dbReference>
<dbReference type="Proteomes" id="UP000320421">
    <property type="component" value="Chromosome"/>
</dbReference>
<accession>A0A517PJT8</accession>
<keyword evidence="3" id="KW-1185">Reference proteome</keyword>
<dbReference type="InterPro" id="IPR013216">
    <property type="entry name" value="Methyltransf_11"/>
</dbReference>
<proteinExistence type="predicted"/>
<dbReference type="AlphaFoldDB" id="A0A517PJT8"/>
<keyword evidence="2" id="KW-0489">Methyltransferase</keyword>
<dbReference type="PANTHER" id="PTHR43591">
    <property type="entry name" value="METHYLTRANSFERASE"/>
    <property type="match status" value="1"/>
</dbReference>
<protein>
    <submittedName>
        <fullName evidence="2">Putative methyltransferase YcgJ</fullName>
        <ecNumber evidence="2">2.1.1.-</ecNumber>
    </submittedName>
</protein>
<reference evidence="2 3" key="1">
    <citation type="submission" date="2019-02" db="EMBL/GenBank/DDBJ databases">
        <title>Deep-cultivation of Planctomycetes and their phenomic and genomic characterization uncovers novel biology.</title>
        <authorList>
            <person name="Wiegand S."/>
            <person name="Jogler M."/>
            <person name="Boedeker C."/>
            <person name="Pinto D."/>
            <person name="Vollmers J."/>
            <person name="Rivas-Marin E."/>
            <person name="Kohn T."/>
            <person name="Peeters S.H."/>
            <person name="Heuer A."/>
            <person name="Rast P."/>
            <person name="Oberbeckmann S."/>
            <person name="Bunk B."/>
            <person name="Jeske O."/>
            <person name="Meyerdierks A."/>
            <person name="Storesund J.E."/>
            <person name="Kallscheuer N."/>
            <person name="Luecker S."/>
            <person name="Lage O.M."/>
            <person name="Pohl T."/>
            <person name="Merkel B.J."/>
            <person name="Hornburger P."/>
            <person name="Mueller R.-W."/>
            <person name="Bruemmer F."/>
            <person name="Labrenz M."/>
            <person name="Spormann A.M."/>
            <person name="Op den Camp H."/>
            <person name="Overmann J."/>
            <person name="Amann R."/>
            <person name="Jetten M.S.M."/>
            <person name="Mascher T."/>
            <person name="Medema M.H."/>
            <person name="Devos D.P."/>
            <person name="Kaster A.-K."/>
            <person name="Ovreas L."/>
            <person name="Rohde M."/>
            <person name="Galperin M.Y."/>
            <person name="Jogler C."/>
        </authorList>
    </citation>
    <scope>NUCLEOTIDE SEQUENCE [LARGE SCALE GENOMIC DNA]</scope>
    <source>
        <strain evidence="2 3">HG66A1</strain>
    </source>
</reference>
<organism evidence="2 3">
    <name type="scientific">Gimesia chilikensis</name>
    <dbReference type="NCBI Taxonomy" id="2605989"/>
    <lineage>
        <taxon>Bacteria</taxon>
        <taxon>Pseudomonadati</taxon>
        <taxon>Planctomycetota</taxon>
        <taxon>Planctomycetia</taxon>
        <taxon>Planctomycetales</taxon>
        <taxon>Planctomycetaceae</taxon>
        <taxon>Gimesia</taxon>
    </lineage>
</organism>
<dbReference type="RefSeq" id="WP_145181402.1">
    <property type="nucleotide sequence ID" value="NZ_CP036266.1"/>
</dbReference>